<dbReference type="InterPro" id="IPR027417">
    <property type="entry name" value="P-loop_NTPase"/>
</dbReference>
<sequence>MDCLMEMIRDLRPGEKGLVFCRTKRGCEDVHNVIRDRTNLRGMSIHGDKEQREREQALHLFKRGDIQVLIATDVAQRGLDIPNVNLVINYDMAGNEKDYIHRIGRTGRAGRSGVAVTFWTRADDRLSREIADVLREAGKEVPPQLAGGGGGYGGQGGQKW</sequence>
<name>A0A9K3GIP5_9EUKA</name>
<dbReference type="Proteomes" id="UP000265618">
    <property type="component" value="Unassembled WGS sequence"/>
</dbReference>
<proteinExistence type="predicted"/>
<dbReference type="CDD" id="cd18787">
    <property type="entry name" value="SF2_C_DEAD"/>
    <property type="match status" value="1"/>
</dbReference>
<evidence type="ECO:0000256" key="1">
    <source>
        <dbReference type="SAM" id="MobiDB-lite"/>
    </source>
</evidence>
<dbReference type="AlphaFoldDB" id="A0A9K3GIP5"/>
<dbReference type="InterPro" id="IPR001650">
    <property type="entry name" value="Helicase_C-like"/>
</dbReference>
<evidence type="ECO:0000313" key="4">
    <source>
        <dbReference type="Proteomes" id="UP000265618"/>
    </source>
</evidence>
<feature type="compositionally biased region" description="Gly residues" evidence="1">
    <location>
        <begin position="146"/>
        <end position="160"/>
    </location>
</feature>
<dbReference type="PROSITE" id="PS51194">
    <property type="entry name" value="HELICASE_CTER"/>
    <property type="match status" value="1"/>
</dbReference>
<evidence type="ECO:0000313" key="3">
    <source>
        <dbReference type="EMBL" id="GIQ83760.1"/>
    </source>
</evidence>
<gene>
    <name evidence="3" type="ORF">KIPB_005130</name>
</gene>
<feature type="domain" description="Helicase C-terminal" evidence="2">
    <location>
        <begin position="3"/>
        <end position="149"/>
    </location>
</feature>
<keyword evidence="4" id="KW-1185">Reference proteome</keyword>
<dbReference type="PANTHER" id="PTHR47958">
    <property type="entry name" value="ATP-DEPENDENT RNA HELICASE DBP3"/>
    <property type="match status" value="1"/>
</dbReference>
<feature type="region of interest" description="Disordered" evidence="1">
    <location>
        <begin position="138"/>
        <end position="160"/>
    </location>
</feature>
<evidence type="ECO:0000259" key="2">
    <source>
        <dbReference type="PROSITE" id="PS51194"/>
    </source>
</evidence>
<comment type="caution">
    <text evidence="3">The sequence shown here is derived from an EMBL/GenBank/DDBJ whole genome shotgun (WGS) entry which is preliminary data.</text>
</comment>
<reference evidence="3 4" key="1">
    <citation type="journal article" date="2018" name="PLoS ONE">
        <title>The draft genome of Kipferlia bialata reveals reductive genome evolution in fornicate parasites.</title>
        <authorList>
            <person name="Tanifuji G."/>
            <person name="Takabayashi S."/>
            <person name="Kume K."/>
            <person name="Takagi M."/>
            <person name="Nakayama T."/>
            <person name="Kamikawa R."/>
            <person name="Inagaki Y."/>
            <person name="Hashimoto T."/>
        </authorList>
    </citation>
    <scope>NUCLEOTIDE SEQUENCE [LARGE SCALE GENOMIC DNA]</scope>
    <source>
        <strain evidence="3">NY0173</strain>
    </source>
</reference>
<dbReference type="SUPFAM" id="SSF52540">
    <property type="entry name" value="P-loop containing nucleoside triphosphate hydrolases"/>
    <property type="match status" value="1"/>
</dbReference>
<dbReference type="EMBL" id="BDIP01001166">
    <property type="protein sequence ID" value="GIQ83760.1"/>
    <property type="molecule type" value="Genomic_DNA"/>
</dbReference>
<dbReference type="Gene3D" id="3.40.50.300">
    <property type="entry name" value="P-loop containing nucleotide triphosphate hydrolases"/>
    <property type="match status" value="1"/>
</dbReference>
<dbReference type="Pfam" id="PF00271">
    <property type="entry name" value="Helicase_C"/>
    <property type="match status" value="1"/>
</dbReference>
<protein>
    <recommendedName>
        <fullName evidence="2">Helicase C-terminal domain-containing protein</fullName>
    </recommendedName>
</protein>
<organism evidence="3 4">
    <name type="scientific">Kipferlia bialata</name>
    <dbReference type="NCBI Taxonomy" id="797122"/>
    <lineage>
        <taxon>Eukaryota</taxon>
        <taxon>Metamonada</taxon>
        <taxon>Carpediemonas-like organisms</taxon>
        <taxon>Kipferlia</taxon>
    </lineage>
</organism>
<dbReference type="SMART" id="SM00490">
    <property type="entry name" value="HELICc"/>
    <property type="match status" value="1"/>
</dbReference>
<dbReference type="OrthoDB" id="196131at2759"/>
<accession>A0A9K3GIP5</accession>